<dbReference type="Gene3D" id="2.60.40.2700">
    <property type="match status" value="1"/>
</dbReference>
<evidence type="ECO:0000313" key="3">
    <source>
        <dbReference type="EMBL" id="MBM6499937.1"/>
    </source>
</evidence>
<organism evidence="3 4">
    <name type="scientific">Flavobacterium macrobrachii</name>
    <dbReference type="NCBI Taxonomy" id="591204"/>
    <lineage>
        <taxon>Bacteria</taxon>
        <taxon>Pseudomonadati</taxon>
        <taxon>Bacteroidota</taxon>
        <taxon>Flavobacteriia</taxon>
        <taxon>Flavobacteriales</taxon>
        <taxon>Flavobacteriaceae</taxon>
        <taxon>Flavobacterium</taxon>
    </lineage>
</organism>
<accession>A0ABS2CY91</accession>
<evidence type="ECO:0000256" key="1">
    <source>
        <dbReference type="SAM" id="MobiDB-lite"/>
    </source>
</evidence>
<dbReference type="Pfam" id="PF21722">
    <property type="entry name" value="Gly_rich_2"/>
    <property type="match status" value="1"/>
</dbReference>
<dbReference type="Proteomes" id="UP000759529">
    <property type="component" value="Unassembled WGS sequence"/>
</dbReference>
<dbReference type="NCBIfam" id="NF033708">
    <property type="entry name" value="T9SS_Cterm_ChiA"/>
    <property type="match status" value="1"/>
</dbReference>
<dbReference type="EMBL" id="JACSOD020000493">
    <property type="protein sequence ID" value="MBM6499937.1"/>
    <property type="molecule type" value="Genomic_DNA"/>
</dbReference>
<evidence type="ECO:0000259" key="2">
    <source>
        <dbReference type="Pfam" id="PF21722"/>
    </source>
</evidence>
<comment type="caution">
    <text evidence="3">The sequence shown here is derived from an EMBL/GenBank/DDBJ whole genome shotgun (WGS) entry which is preliminary data.</text>
</comment>
<keyword evidence="4" id="KW-1185">Reference proteome</keyword>
<sequence length="1648" mass="169170">MKNNTLLFGSLCSNSLPSATYKNYFTEKITDNAKSIHKRWMLMPLMALVFLFTNGNAWGQVVQTYTTAGSYTWRCPADVTSVTVECWGGGGGGGGNGGPATSNHSRGGGGAGGGYVKRTTYTVIPGTVYSINVGSAGSAGSAGNSSTAGGDGGEGGASWFETSSTIVAVGGNGGKGGGITNGTHNGAGGAKKSSGNIGFDVGISYYGGSGSSGLGAFNNSSAAVGNSGAGGASAGTSADGGNASGITAGTAVTDGVAGVGGRNSSNNGIPGNAGGGGGGGGFRWSSTSGNSGGAGGVGKVVLTYSYCASAAVSVGQGTWTNNQNDNTSGLGAWTLSSGGGGGHFAAGSGSGNDILNGGTNAWGMFANGTNPASNFSNATRTVTMNVGNVLSFSMDNMGVNTGSSVGISLQNSSGNSIMEFYFRGGQSIYEIADNAGSNISTGVPYTTNGLNITITYVSTTTYDISITPRNGSTTTMSGRTFSNPPGGRVPGIIRFFNAGAGGSGVNVYFNSLTISRPIITAHPSTGSQSTCNGSGTDLSVTAIGASSYQWFSATDAGGTTGVTSLGSNNGAQTATYTPTSASAGTLYYYCVVTGSCGSTARSNVSGAVTFNAPAVGGTASATFTSLCLNSSTGLSLTGHTGTIQWQRSEDNSSWSNISGATSTSYTTPNLIVTNYYRAVLTNGTCTANSNVLTLTVPSAGYVSNASLSTYNSSWSNSQNDNTTGFGAWTLSTSGTAGFFTGSSDINNGGSRSWGLFANNGSVANAVRTASMSIGNTISFSMDNNWIDNSYSVGFNLQNASGENLMGFYFTGGGSNYMISDNAGANSSGVGYTAGGLDVSIAYTGANTYAIYITGKGGTTVSLTGRTFTTQSGGQVPAQIRFYNGGSGNGSNYDLFFNSLSISNPVITAHPSTDIQSVCQNTSAIALSLTASGATSYQWFSATNAAGTTGVTNLGSGNGAQTNSYTPSTASVGTLYYYCQVTNSSCGTVISNLSGAVTVTASNVVSVTIASSDADNIICSGTSITFTATPTNGGVSPSYQWKLNGVNVGTNSATYTTTTLANNDAVTVELTSNATCPTGSPATSNSILMTVNTNWIGTTTSWTTPENWTCGVPLTTTEVRISSAGAYPEINSNVTISSLILDTGTTLKVNPTFNLTVTDVIANNGILTIENNANLLQTNNVANTGSGSTIVKRNSNPLIRFDYTLWSSPVAGQGLYAFSPFTSVVPNIRFYEYNPIITSPATTGVYSNDLGFTLSGLDGNNVNGTDTSNIPFATGKGYLIRLPWNHPTVAAVWNGQFTGVPNNGTQNVSIINQGDRYNAVGNPYPSPISISQFASDNSDNIETTLYFWRKTNNAASPSYCTWNTATSTYGDNGQAYTENPAGVIQTGQGFFVRAKVGATTIAFNNGQRIGNNANQFFRTPENSLTTIEANRIWLNMTGATAGFSQSVVGYFSNSELGLDDTDSRFFNDGPISLTTTIAGEDYVIQGRPLPFDATDVVPMKYKVTTAGIYTIAIDHVDGLFITGQEIFLRDNLNAVVHNLTAGAYTFTSDAGTFNNRFEVVYQSQLAVDDQIFNSNQVIIYKNEINDFVINSGNVIIANVKVFDVRGRLLQEHRNVNASQTTISVGLANEMLLIQITSKDDVTVVKKVVR</sequence>
<protein>
    <submittedName>
        <fullName evidence="3">T9SS sorting signal type C domain-containing protein</fullName>
    </submittedName>
</protein>
<dbReference type="Gene3D" id="2.60.40.10">
    <property type="entry name" value="Immunoglobulins"/>
    <property type="match status" value="1"/>
</dbReference>
<dbReference type="RefSeq" id="WP_187656324.1">
    <property type="nucleotide sequence ID" value="NZ_JACSOD020000493.1"/>
</dbReference>
<gene>
    <name evidence="3" type="ORF">H9X54_011585</name>
</gene>
<dbReference type="InterPro" id="IPR049304">
    <property type="entry name" value="Gly_rich_dom"/>
</dbReference>
<feature type="domain" description="Glycine-rich" evidence="2">
    <location>
        <begin position="66"/>
        <end position="304"/>
    </location>
</feature>
<dbReference type="InterPro" id="IPR013783">
    <property type="entry name" value="Ig-like_fold"/>
</dbReference>
<evidence type="ECO:0000313" key="4">
    <source>
        <dbReference type="Proteomes" id="UP000759529"/>
    </source>
</evidence>
<name>A0ABS2CY91_9FLAO</name>
<proteinExistence type="predicted"/>
<reference evidence="3 4" key="1">
    <citation type="submission" date="2021-02" db="EMBL/GenBank/DDBJ databases">
        <authorList>
            <person name="Jung H.S."/>
            <person name="Chun B.H."/>
            <person name="Jeon C.O."/>
        </authorList>
    </citation>
    <scope>NUCLEOTIDE SEQUENCE [LARGE SCALE GENOMIC DNA]</scope>
    <source>
        <strain evidence="3 4">LMG 25203</strain>
    </source>
</reference>
<feature type="region of interest" description="Disordered" evidence="1">
    <location>
        <begin position="140"/>
        <end position="159"/>
    </location>
</feature>